<proteinExistence type="predicted"/>
<dbReference type="FunFam" id="2.60.40.10:FF:000258">
    <property type="entry name" value="Dyslexia-associated protein KIAA0319 homolog"/>
    <property type="match status" value="3"/>
</dbReference>
<keyword evidence="5" id="KW-1133">Transmembrane helix</keyword>
<evidence type="ECO:0000313" key="11">
    <source>
        <dbReference type="Proteomes" id="UP001162480"/>
    </source>
</evidence>
<evidence type="ECO:0000256" key="5">
    <source>
        <dbReference type="ARBA" id="ARBA00022989"/>
    </source>
</evidence>
<dbReference type="PANTHER" id="PTHR46182">
    <property type="entry name" value="FI19480P1"/>
    <property type="match status" value="1"/>
</dbReference>
<keyword evidence="6" id="KW-0472">Membrane</keyword>
<dbReference type="Pfam" id="PF12874">
    <property type="entry name" value="zf-met"/>
    <property type="match status" value="2"/>
</dbReference>
<dbReference type="InterPro" id="IPR029865">
    <property type="entry name" value="KIAA0319-like"/>
</dbReference>
<keyword evidence="3" id="KW-0812">Transmembrane</keyword>
<dbReference type="AlphaFoldDB" id="A0AA36F1L0"/>
<dbReference type="InterPro" id="IPR022409">
    <property type="entry name" value="PKD/Chitinase_dom"/>
</dbReference>
<evidence type="ECO:0000256" key="7">
    <source>
        <dbReference type="ARBA" id="ARBA00023180"/>
    </source>
</evidence>
<dbReference type="Gene3D" id="3.30.160.60">
    <property type="entry name" value="Classic Zinc Finger"/>
    <property type="match status" value="2"/>
</dbReference>
<dbReference type="GO" id="GO:0003676">
    <property type="term" value="F:nucleic acid binding"/>
    <property type="evidence" value="ECO:0007669"/>
    <property type="project" value="InterPro"/>
</dbReference>
<dbReference type="InterPro" id="IPR036236">
    <property type="entry name" value="Znf_C2H2_sf"/>
</dbReference>
<reference evidence="10" key="1">
    <citation type="submission" date="2023-08" db="EMBL/GenBank/DDBJ databases">
        <authorList>
            <person name="Alioto T."/>
            <person name="Alioto T."/>
            <person name="Gomez Garrido J."/>
        </authorList>
    </citation>
    <scope>NUCLEOTIDE SEQUENCE</scope>
</reference>
<evidence type="ECO:0000256" key="6">
    <source>
        <dbReference type="ARBA" id="ARBA00023136"/>
    </source>
</evidence>
<dbReference type="SMART" id="SM00089">
    <property type="entry name" value="PKD"/>
    <property type="match status" value="5"/>
</dbReference>
<evidence type="ECO:0000256" key="8">
    <source>
        <dbReference type="SAM" id="MobiDB-lite"/>
    </source>
</evidence>
<evidence type="ECO:0000256" key="4">
    <source>
        <dbReference type="ARBA" id="ARBA00022737"/>
    </source>
</evidence>
<dbReference type="CDD" id="cd00146">
    <property type="entry name" value="PKD"/>
    <property type="match status" value="1"/>
</dbReference>
<evidence type="ECO:0000256" key="3">
    <source>
        <dbReference type="ARBA" id="ARBA00022692"/>
    </source>
</evidence>
<gene>
    <name evidence="10" type="ORF">OCTVUL_1B003512</name>
</gene>
<feature type="domain" description="C2H2-type" evidence="9">
    <location>
        <begin position="1124"/>
        <end position="1146"/>
    </location>
</feature>
<protein>
    <submittedName>
        <fullName evidence="10">Dyslexia-associated KIAA0319 isoform X2</fullName>
    </submittedName>
</protein>
<dbReference type="SUPFAM" id="SSF49299">
    <property type="entry name" value="PKD domain"/>
    <property type="match status" value="5"/>
</dbReference>
<evidence type="ECO:0000313" key="10">
    <source>
        <dbReference type="EMBL" id="CAI9721072.1"/>
    </source>
</evidence>
<dbReference type="Pfam" id="PF22352">
    <property type="entry name" value="K319L-like_PKD"/>
    <property type="match status" value="7"/>
</dbReference>
<keyword evidence="7" id="KW-0325">Glycoprotein</keyword>
<dbReference type="EMBL" id="OX597817">
    <property type="protein sequence ID" value="CAI9721072.1"/>
    <property type="molecule type" value="Genomic_DNA"/>
</dbReference>
<dbReference type="InterPro" id="IPR013783">
    <property type="entry name" value="Ig-like_fold"/>
</dbReference>
<dbReference type="PANTHER" id="PTHR46182:SF2">
    <property type="entry name" value="FI19480P1"/>
    <property type="match status" value="1"/>
</dbReference>
<keyword evidence="4" id="KW-0677">Repeat</keyword>
<keyword evidence="11" id="KW-1185">Reference proteome</keyword>
<dbReference type="InterPro" id="IPR035986">
    <property type="entry name" value="PKD_dom_sf"/>
</dbReference>
<name>A0AA36F1L0_OCTVU</name>
<keyword evidence="2" id="KW-1003">Cell membrane</keyword>
<accession>A0AA36F1L0</accession>
<feature type="region of interest" description="Disordered" evidence="8">
    <location>
        <begin position="76"/>
        <end position="132"/>
    </location>
</feature>
<comment type="subcellular location">
    <subcellularLocation>
        <location evidence="1">Cell membrane</location>
    </subcellularLocation>
</comment>
<sequence>MWRHSTMSCYHRSRKKTVLHCFCVRYSCSDLSLLLLAIFLLFQPGTSLVSTSSERPTVAGSTSTIRSVLANSTVTTTTISSHPNATDQSSSLNQSRTVSMSTNSSLSSISTTTSSSNTSSTPSPVSISSMATKKDVTSGTKIKVTTSQNATDSIVTTTKAVPILPPLKVSAGTNKRLQLPKNKIFITAYVMDEPLEGAEKQGSMTGPDSQTFILKDLVAGLYTLKLEVTGNNRAGEAYVNVTVIPPKRINKPPVAIIKPTSLQIKLPTSAILDGSDSTDDMKVVKYKWEEVSGPINDRPIESNASMLKLNHLEPGKYQFKLTVTDSDGATNSTLANVTAIKVPPLKVSAGTNKRLQLPKNEIILTAYVMDEPLEGAEKQGSMTGPDSQTFILKDLVAGLYTLKLEVTGNNRAGEAYVNVTVIPPKRINKPPVAIIKPTSLQIKLPTSAILDGSDSTDDMKVVKYKWEEVSGPINDRPIESNASMLKLNHLEPGKYQFKLTVTDSDGATNSTLANVTAIKVPPLKVSAGTNKRLQLPKNKIFITAYVMDEPLEGAEKQGSMTGPDSQTFILKDLVAGLYTLKLEVTGNNRAGEAYVNVTVIPPKRINKPPVAIIKPTSLQIKLPTSAILDGSDSTDDMKVVKYKWEEVSGPINDRPIESNASMLKLNHLEPGKYQFKLTVTDSDGATNSTLANVTAIKVPPLKVSAGTNKRLQLPKNKIFIAAYVMDEPLEGKEFHYKWSMITFPKGAEKQGSMTGPDSQTFILKDLVAGLYTLKLEVTGNNRAGEAYVNVTVIPQTDYRPTANAGSDVVINLPENSVTLYGNASTDDKGIVSYEWTKSSDDHLVADMMGVRSPVLKISNLEVGNYKFTLKVTDTGGQNATADVHVFVKPEVNQPPVAVTAGEITVVLPVASLVLDGQNSTDDKNIETYSWRQTSGPQLTLSNSDRNIATATGDIKVAVYMFKLTVYDIQKQSSSANLKITVTQKENKAPMADAGGDKVIQLPKLIVLLDGSRSHDDQKIVRYQWTRDPSSLAAGEIANNSNSEAVLQLINLIAGRYIFTLHVFDSDGLSSSDSASIIVKPGEDLGKKLGLFFCSLCNISVNSMQQLEAHKSGEDLGKKLGLFFCSLCNISVNSMQQLEAHKSGNKHGNKMQKLDGKCLDDKDGDSLECKDDD</sequence>
<dbReference type="PROSITE" id="PS00028">
    <property type="entry name" value="ZINC_FINGER_C2H2_1"/>
    <property type="match status" value="1"/>
</dbReference>
<dbReference type="InterPro" id="IPR003604">
    <property type="entry name" value="Matrin/U1-like-C_Znf_C2H2"/>
</dbReference>
<dbReference type="Gene3D" id="2.60.40.10">
    <property type="entry name" value="Immunoglobulins"/>
    <property type="match status" value="10"/>
</dbReference>
<evidence type="ECO:0000256" key="2">
    <source>
        <dbReference type="ARBA" id="ARBA00022475"/>
    </source>
</evidence>
<evidence type="ECO:0000259" key="9">
    <source>
        <dbReference type="PROSITE" id="PS00028"/>
    </source>
</evidence>
<dbReference type="GO" id="GO:0001764">
    <property type="term" value="P:neuron migration"/>
    <property type="evidence" value="ECO:0007669"/>
    <property type="project" value="TreeGrafter"/>
</dbReference>
<dbReference type="InterPro" id="IPR013087">
    <property type="entry name" value="Znf_C2H2_type"/>
</dbReference>
<dbReference type="FunFam" id="2.60.40.10:FF:000257">
    <property type="entry name" value="Dyslexia-associated protein KIAA0319-like"/>
    <property type="match status" value="2"/>
</dbReference>
<organism evidence="10 11">
    <name type="scientific">Octopus vulgaris</name>
    <name type="common">Common octopus</name>
    <dbReference type="NCBI Taxonomy" id="6645"/>
    <lineage>
        <taxon>Eukaryota</taxon>
        <taxon>Metazoa</taxon>
        <taxon>Spiralia</taxon>
        <taxon>Lophotrochozoa</taxon>
        <taxon>Mollusca</taxon>
        <taxon>Cephalopoda</taxon>
        <taxon>Coleoidea</taxon>
        <taxon>Octopodiformes</taxon>
        <taxon>Octopoda</taxon>
        <taxon>Incirrata</taxon>
        <taxon>Octopodidae</taxon>
        <taxon>Octopus</taxon>
    </lineage>
</organism>
<dbReference type="FunFam" id="2.60.40.10:FF:000061">
    <property type="entry name" value="Dyslexia-associated protein KIAA0319 homolog"/>
    <property type="match status" value="2"/>
</dbReference>
<dbReference type="SMART" id="SM00060">
    <property type="entry name" value="FN3"/>
    <property type="match status" value="4"/>
</dbReference>
<feature type="compositionally biased region" description="Polar residues" evidence="8">
    <location>
        <begin position="76"/>
        <end position="96"/>
    </location>
</feature>
<dbReference type="SUPFAM" id="SSF57667">
    <property type="entry name" value="beta-beta-alpha zinc fingers"/>
    <property type="match status" value="2"/>
</dbReference>
<dbReference type="GO" id="GO:0005886">
    <property type="term" value="C:plasma membrane"/>
    <property type="evidence" value="ECO:0007669"/>
    <property type="project" value="UniProtKB-SubCell"/>
</dbReference>
<dbReference type="Proteomes" id="UP001162480">
    <property type="component" value="Chromosome 4"/>
</dbReference>
<evidence type="ECO:0000256" key="1">
    <source>
        <dbReference type="ARBA" id="ARBA00004236"/>
    </source>
</evidence>
<dbReference type="InterPro" id="IPR003961">
    <property type="entry name" value="FN3_dom"/>
</dbReference>
<feature type="compositionally biased region" description="Low complexity" evidence="8">
    <location>
        <begin position="97"/>
        <end position="130"/>
    </location>
</feature>
<dbReference type="GO" id="GO:0031410">
    <property type="term" value="C:cytoplasmic vesicle"/>
    <property type="evidence" value="ECO:0007669"/>
    <property type="project" value="TreeGrafter"/>
</dbReference>
<dbReference type="SMART" id="SM00451">
    <property type="entry name" value="ZnF_U1"/>
    <property type="match status" value="2"/>
</dbReference>
<dbReference type="GO" id="GO:0008270">
    <property type="term" value="F:zinc ion binding"/>
    <property type="evidence" value="ECO:0007669"/>
    <property type="project" value="InterPro"/>
</dbReference>